<dbReference type="PANTHER" id="PTHR42983:SF1">
    <property type="entry name" value="IRON-MOLYBDENUM PROTEIN"/>
    <property type="match status" value="1"/>
</dbReference>
<dbReference type="InterPro" id="IPR033913">
    <property type="entry name" value="MTH1175_dom"/>
</dbReference>
<dbReference type="EMBL" id="FQVY01000002">
    <property type="protein sequence ID" value="SHG11792.1"/>
    <property type="molecule type" value="Genomic_DNA"/>
</dbReference>
<evidence type="ECO:0000313" key="4">
    <source>
        <dbReference type="Proteomes" id="UP000184089"/>
    </source>
</evidence>
<reference evidence="4" key="1">
    <citation type="submission" date="2016-11" db="EMBL/GenBank/DDBJ databases">
        <authorList>
            <person name="Jaros S."/>
            <person name="Januszkiewicz K."/>
            <person name="Wedrychowicz H."/>
        </authorList>
    </citation>
    <scope>NUCLEOTIDE SEQUENCE [LARGE SCALE GENOMIC DNA]</scope>
    <source>
        <strain evidence="4">DSM 4029</strain>
    </source>
</reference>
<reference evidence="3" key="2">
    <citation type="submission" date="2016-11" db="EMBL/GenBank/DDBJ databases">
        <authorList>
            <person name="Varghese N."/>
            <person name="Submissions S."/>
        </authorList>
    </citation>
    <scope>NUCLEOTIDE SEQUENCE</scope>
    <source>
        <strain evidence="3">DSM 4029</strain>
    </source>
</reference>
<dbReference type="Proteomes" id="UP000184089">
    <property type="component" value="Unassembled WGS sequence"/>
</dbReference>
<dbReference type="Pfam" id="PF02579">
    <property type="entry name" value="Nitro_FeMo-Co"/>
    <property type="match status" value="1"/>
</dbReference>
<proteinExistence type="predicted"/>
<dbReference type="CDD" id="cd00851">
    <property type="entry name" value="MTH1175"/>
    <property type="match status" value="1"/>
</dbReference>
<dbReference type="InterPro" id="IPR036105">
    <property type="entry name" value="DiNase_FeMo-co_biosyn_sf"/>
</dbReference>
<organism evidence="3 4">
    <name type="scientific">Bittarella massiliensis</name>
    <name type="common">ex Durand et al. 2017</name>
    <dbReference type="NCBI Taxonomy" id="1720313"/>
    <lineage>
        <taxon>Bacteria</taxon>
        <taxon>Bacillati</taxon>
        <taxon>Bacillota</taxon>
        <taxon>Clostridia</taxon>
        <taxon>Eubacteriales</taxon>
        <taxon>Oscillospiraceae</taxon>
        <taxon>Bittarella (ex Durand et al. 2017)</taxon>
    </lineage>
</organism>
<comment type="caution">
    <text evidence="3">The sequence shown here is derived from an EMBL/GenBank/DDBJ whole genome shotgun (WGS) entry which is preliminary data.</text>
</comment>
<reference evidence="2 5" key="3">
    <citation type="journal article" date="2019" name="Nat. Med.">
        <title>A library of human gut bacterial isolates paired with longitudinal multiomics data enables mechanistic microbiome research.</title>
        <authorList>
            <person name="Poyet M."/>
            <person name="Groussin M."/>
            <person name="Gibbons S.M."/>
            <person name="Avila-Pacheco J."/>
            <person name="Jiang X."/>
            <person name="Kearney S.M."/>
            <person name="Perrotta A.R."/>
            <person name="Berdy B."/>
            <person name="Zhao S."/>
            <person name="Lieberman T.D."/>
            <person name="Swanson P.K."/>
            <person name="Smith M."/>
            <person name="Roesemann S."/>
            <person name="Alexander J.E."/>
            <person name="Rich S.A."/>
            <person name="Livny J."/>
            <person name="Vlamakis H."/>
            <person name="Clish C."/>
            <person name="Bullock K."/>
            <person name="Deik A."/>
            <person name="Scott J."/>
            <person name="Pierce K.A."/>
            <person name="Xavier R.J."/>
            <person name="Alm E.J."/>
        </authorList>
    </citation>
    <scope>NUCLEOTIDE SEQUENCE [LARGE SCALE GENOMIC DNA]</scope>
    <source>
        <strain evidence="2 5">BIOML-A2</strain>
    </source>
</reference>
<name>A0AAQ1MD88_9FIRM</name>
<dbReference type="AlphaFoldDB" id="A0AAQ1MD88"/>
<dbReference type="Gene3D" id="3.30.420.130">
    <property type="entry name" value="Dinitrogenase iron-molybdenum cofactor biosynthesis domain"/>
    <property type="match status" value="1"/>
</dbReference>
<accession>A0AAQ1MD88</accession>
<dbReference type="InterPro" id="IPR003731">
    <property type="entry name" value="Di-Nase_FeMo-co_biosynth"/>
</dbReference>
<dbReference type="RefSeq" id="WP_021657997.1">
    <property type="nucleotide sequence ID" value="NZ_FQVY01000002.1"/>
</dbReference>
<dbReference type="SUPFAM" id="SSF53146">
    <property type="entry name" value="Nitrogenase accessory factor-like"/>
    <property type="match status" value="1"/>
</dbReference>
<gene>
    <name evidence="2" type="ORF">GT747_04810</name>
    <name evidence="3" type="ORF">SAMN05444424_1534</name>
</gene>
<evidence type="ECO:0000259" key="1">
    <source>
        <dbReference type="Pfam" id="PF02579"/>
    </source>
</evidence>
<dbReference type="Proteomes" id="UP000474718">
    <property type="component" value="Unassembled WGS sequence"/>
</dbReference>
<evidence type="ECO:0000313" key="3">
    <source>
        <dbReference type="EMBL" id="SHG11792.1"/>
    </source>
</evidence>
<feature type="domain" description="Dinitrogenase iron-molybdenum cofactor biosynthesis" evidence="1">
    <location>
        <begin position="9"/>
        <end position="96"/>
    </location>
</feature>
<evidence type="ECO:0000313" key="2">
    <source>
        <dbReference type="EMBL" id="MZL69089.1"/>
    </source>
</evidence>
<protein>
    <submittedName>
        <fullName evidence="3">Predicted Fe-Mo cluster-binding protein, NifX family</fullName>
    </submittedName>
</protein>
<sequence length="137" mass="14566">MIIAIPTLDGQVSHHFGKTRDFTLFTVEEGKVVSTRQIQNLIHSHDLLGDLLKENGVELVLCGGMGQGAQNKLTAEGIAFIGGCEGPVEAVVQRYLDGQLQFAPLPSCGCGGHHEKDGHHHDSCQGEMGGCQGGCHH</sequence>
<dbReference type="PANTHER" id="PTHR42983">
    <property type="entry name" value="DINITROGENASE IRON-MOLYBDENUM COFACTOR PROTEIN-RELATED"/>
    <property type="match status" value="1"/>
</dbReference>
<keyword evidence="5" id="KW-1185">Reference proteome</keyword>
<dbReference type="EMBL" id="WWVX01000002">
    <property type="protein sequence ID" value="MZL69089.1"/>
    <property type="molecule type" value="Genomic_DNA"/>
</dbReference>
<evidence type="ECO:0000313" key="5">
    <source>
        <dbReference type="Proteomes" id="UP000474718"/>
    </source>
</evidence>